<dbReference type="NCBIfam" id="TIGR00732">
    <property type="entry name" value="dprA"/>
    <property type="match status" value="1"/>
</dbReference>
<dbReference type="Pfam" id="PF02481">
    <property type="entry name" value="DNA_processg_A"/>
    <property type="match status" value="1"/>
</dbReference>
<dbReference type="PANTHER" id="PTHR43022:SF1">
    <property type="entry name" value="PROTEIN SMF"/>
    <property type="match status" value="1"/>
</dbReference>
<reference evidence="3" key="1">
    <citation type="journal article" date="2014" name="Int. J. Syst. Evol. Microbiol.">
        <title>Complete genome sequence of Corynebacterium casei LMG S-19264T (=DSM 44701T), isolated from a smear-ripened cheese.</title>
        <authorList>
            <consortium name="US DOE Joint Genome Institute (JGI-PGF)"/>
            <person name="Walter F."/>
            <person name="Albersmeier A."/>
            <person name="Kalinowski J."/>
            <person name="Ruckert C."/>
        </authorList>
    </citation>
    <scope>NUCLEOTIDE SEQUENCE</scope>
    <source>
        <strain evidence="3">CGMCC 1.16067</strain>
    </source>
</reference>
<dbReference type="SUPFAM" id="SSF102405">
    <property type="entry name" value="MCP/YpsA-like"/>
    <property type="match status" value="1"/>
</dbReference>
<dbReference type="InterPro" id="IPR057666">
    <property type="entry name" value="DrpA_SLOG"/>
</dbReference>
<evidence type="ECO:0000313" key="3">
    <source>
        <dbReference type="EMBL" id="GGF38893.1"/>
    </source>
</evidence>
<accession>A0A917BED5</accession>
<dbReference type="EMBL" id="BMKQ01000001">
    <property type="protein sequence ID" value="GGF38893.1"/>
    <property type="molecule type" value="Genomic_DNA"/>
</dbReference>
<comment type="similarity">
    <text evidence="1">Belongs to the DprA/Smf family.</text>
</comment>
<gene>
    <name evidence="3" type="ORF">GCM10011519_10640</name>
</gene>
<dbReference type="Proteomes" id="UP000649179">
    <property type="component" value="Unassembled WGS sequence"/>
</dbReference>
<dbReference type="GO" id="GO:0009294">
    <property type="term" value="P:DNA-mediated transformation"/>
    <property type="evidence" value="ECO:0007669"/>
    <property type="project" value="InterPro"/>
</dbReference>
<sequence length="395" mass="41421">MVSAGPARRAPDDERLARAALGRLAEPGDPRLTAMVLEEGAVRALATLTAQRRRAAAAAEDAEASRTLVADVAARLAALDPGRDLAEAARIGVRFVVPGDDEWPECLDDLDRCGTHLGRGGRPMGLWARGPLRLDEVVERAPVAVVGSRSSTSYGDDAAGEIAAEVARAGHPVVSGGAFGIDKAAHRGALAVSGQTVAVLANGVDRAYPASHADLLARIAETGLVVSEMPPAATPTKLRFLARNRLIAGLGSATVVVEAATRSGALNTSTWAEMLNRIVMGVPGPVTSATSEGVHELIRGRGGLLVTRGAEVLEAVAPMGQATLPVPRQPQRPEDRLSLHDQQVRDALPAWEPVTAEHIARAAGLSLESVIPALDRLLEAGLSERWEGRYRLRRA</sequence>
<evidence type="ECO:0000256" key="1">
    <source>
        <dbReference type="ARBA" id="ARBA00006525"/>
    </source>
</evidence>
<evidence type="ECO:0000259" key="2">
    <source>
        <dbReference type="Pfam" id="PF02481"/>
    </source>
</evidence>
<dbReference type="PANTHER" id="PTHR43022">
    <property type="entry name" value="PROTEIN SMF"/>
    <property type="match status" value="1"/>
</dbReference>
<reference evidence="3" key="2">
    <citation type="submission" date="2020-09" db="EMBL/GenBank/DDBJ databases">
        <authorList>
            <person name="Sun Q."/>
            <person name="Zhou Y."/>
        </authorList>
    </citation>
    <scope>NUCLEOTIDE SEQUENCE</scope>
    <source>
        <strain evidence="3">CGMCC 1.16067</strain>
    </source>
</reference>
<feature type="domain" description="Smf/DprA SLOG" evidence="2">
    <location>
        <begin position="95"/>
        <end position="315"/>
    </location>
</feature>
<evidence type="ECO:0000313" key="4">
    <source>
        <dbReference type="Proteomes" id="UP000649179"/>
    </source>
</evidence>
<organism evidence="3 4">
    <name type="scientific">Marmoricola endophyticus</name>
    <dbReference type="NCBI Taxonomy" id="2040280"/>
    <lineage>
        <taxon>Bacteria</taxon>
        <taxon>Bacillati</taxon>
        <taxon>Actinomycetota</taxon>
        <taxon>Actinomycetes</taxon>
        <taxon>Propionibacteriales</taxon>
        <taxon>Nocardioidaceae</taxon>
        <taxon>Marmoricola</taxon>
    </lineage>
</organism>
<name>A0A917BED5_9ACTN</name>
<dbReference type="Gene3D" id="3.40.50.450">
    <property type="match status" value="1"/>
</dbReference>
<keyword evidence="4" id="KW-1185">Reference proteome</keyword>
<dbReference type="InterPro" id="IPR003488">
    <property type="entry name" value="DprA"/>
</dbReference>
<protein>
    <submittedName>
        <fullName evidence="3">DNA processing protein DprA</fullName>
    </submittedName>
</protein>
<dbReference type="AlphaFoldDB" id="A0A917BED5"/>
<proteinExistence type="inferred from homology"/>
<comment type="caution">
    <text evidence="3">The sequence shown here is derived from an EMBL/GenBank/DDBJ whole genome shotgun (WGS) entry which is preliminary data.</text>
</comment>